<organism evidence="1">
    <name type="scientific">Capitella teleta</name>
    <name type="common">Polychaete worm</name>
    <dbReference type="NCBI Taxonomy" id="283909"/>
    <lineage>
        <taxon>Eukaryota</taxon>
        <taxon>Metazoa</taxon>
        <taxon>Spiralia</taxon>
        <taxon>Lophotrochozoa</taxon>
        <taxon>Annelida</taxon>
        <taxon>Polychaeta</taxon>
        <taxon>Sedentaria</taxon>
        <taxon>Scolecida</taxon>
        <taxon>Capitellidae</taxon>
        <taxon>Capitella</taxon>
    </lineage>
</organism>
<dbReference type="EMBL" id="KB292730">
    <property type="protein sequence ID" value="ELU17056.1"/>
    <property type="molecule type" value="Genomic_DNA"/>
</dbReference>
<sequence length="128" mass="14955">MGIRSSDLKWSRLCLMEGLQSKASPSDESDDMVDVPLKPYQKRKVDVVAGWTKHRDALYENMLSLYVPSMKCIDCEMTVKVVVCEHCAPCFRECLPCSISHKSHRHKPLHYRKKWDSQRYTKHQETVQ</sequence>
<gene>
    <name evidence="1" type="ORF">CAPTEDRAFT_213527</name>
</gene>
<protein>
    <submittedName>
        <fullName evidence="1 2">Uncharacterized protein</fullName>
    </submittedName>
</protein>
<proteinExistence type="predicted"/>
<dbReference type="HOGENOM" id="CLU_1961641_0_0_1"/>
<dbReference type="Proteomes" id="UP000014760">
    <property type="component" value="Unassembled WGS sequence"/>
</dbReference>
<reference evidence="2" key="3">
    <citation type="submission" date="2015-06" db="UniProtKB">
        <authorList>
            <consortium name="EnsemblMetazoa"/>
        </authorList>
    </citation>
    <scope>IDENTIFICATION</scope>
</reference>
<dbReference type="EMBL" id="AMQN01017106">
    <property type="status" value="NOT_ANNOTATED_CDS"/>
    <property type="molecule type" value="Genomic_DNA"/>
</dbReference>
<dbReference type="AlphaFoldDB" id="R7VK57"/>
<reference evidence="1 3" key="2">
    <citation type="journal article" date="2013" name="Nature">
        <title>Insights into bilaterian evolution from three spiralian genomes.</title>
        <authorList>
            <person name="Simakov O."/>
            <person name="Marletaz F."/>
            <person name="Cho S.J."/>
            <person name="Edsinger-Gonzales E."/>
            <person name="Havlak P."/>
            <person name="Hellsten U."/>
            <person name="Kuo D.H."/>
            <person name="Larsson T."/>
            <person name="Lv J."/>
            <person name="Arendt D."/>
            <person name="Savage R."/>
            <person name="Osoegawa K."/>
            <person name="de Jong P."/>
            <person name="Grimwood J."/>
            <person name="Chapman J.A."/>
            <person name="Shapiro H."/>
            <person name="Aerts A."/>
            <person name="Otillar R.P."/>
            <person name="Terry A.Y."/>
            <person name="Boore J.L."/>
            <person name="Grigoriev I.V."/>
            <person name="Lindberg D.R."/>
            <person name="Seaver E.C."/>
            <person name="Weisblat D.A."/>
            <person name="Putnam N.H."/>
            <person name="Rokhsar D.S."/>
        </authorList>
    </citation>
    <scope>NUCLEOTIDE SEQUENCE</scope>
    <source>
        <strain evidence="1 3">I ESC-2004</strain>
    </source>
</reference>
<evidence type="ECO:0000313" key="1">
    <source>
        <dbReference type="EMBL" id="ELU17056.1"/>
    </source>
</evidence>
<evidence type="ECO:0000313" key="2">
    <source>
        <dbReference type="EnsemblMetazoa" id="CapteP213527"/>
    </source>
</evidence>
<evidence type="ECO:0000313" key="3">
    <source>
        <dbReference type="Proteomes" id="UP000014760"/>
    </source>
</evidence>
<name>R7VK57_CAPTE</name>
<accession>R7VK57</accession>
<dbReference type="EnsemblMetazoa" id="CapteT213527">
    <property type="protein sequence ID" value="CapteP213527"/>
    <property type="gene ID" value="CapteG213527"/>
</dbReference>
<reference evidence="3" key="1">
    <citation type="submission" date="2012-12" db="EMBL/GenBank/DDBJ databases">
        <authorList>
            <person name="Hellsten U."/>
            <person name="Grimwood J."/>
            <person name="Chapman J.A."/>
            <person name="Shapiro H."/>
            <person name="Aerts A."/>
            <person name="Otillar R.P."/>
            <person name="Terry A.Y."/>
            <person name="Boore J.L."/>
            <person name="Simakov O."/>
            <person name="Marletaz F."/>
            <person name="Cho S.-J."/>
            <person name="Edsinger-Gonzales E."/>
            <person name="Havlak P."/>
            <person name="Kuo D.-H."/>
            <person name="Larsson T."/>
            <person name="Lv J."/>
            <person name="Arendt D."/>
            <person name="Savage R."/>
            <person name="Osoegawa K."/>
            <person name="de Jong P."/>
            <person name="Lindberg D.R."/>
            <person name="Seaver E.C."/>
            <person name="Weisblat D.A."/>
            <person name="Putnam N.H."/>
            <person name="Grigoriev I.V."/>
            <person name="Rokhsar D.S."/>
        </authorList>
    </citation>
    <scope>NUCLEOTIDE SEQUENCE</scope>
    <source>
        <strain evidence="3">I ESC-2004</strain>
    </source>
</reference>
<keyword evidence="3" id="KW-1185">Reference proteome</keyword>